<evidence type="ECO:0000256" key="1">
    <source>
        <dbReference type="SAM" id="Phobius"/>
    </source>
</evidence>
<feature type="transmembrane region" description="Helical" evidence="1">
    <location>
        <begin position="403"/>
        <end position="431"/>
    </location>
</feature>
<organism evidence="2 3">
    <name type="scientific">Cymbomonas tetramitiformis</name>
    <dbReference type="NCBI Taxonomy" id="36881"/>
    <lineage>
        <taxon>Eukaryota</taxon>
        <taxon>Viridiplantae</taxon>
        <taxon>Chlorophyta</taxon>
        <taxon>Pyramimonadophyceae</taxon>
        <taxon>Pyramimonadales</taxon>
        <taxon>Pyramimonadaceae</taxon>
        <taxon>Cymbomonas</taxon>
    </lineage>
</organism>
<comment type="caution">
    <text evidence="2">The sequence shown here is derived from an EMBL/GenBank/DDBJ whole genome shotgun (WGS) entry which is preliminary data.</text>
</comment>
<name>A0AAE0FZC2_9CHLO</name>
<proteinExistence type="predicted"/>
<evidence type="ECO:0000313" key="3">
    <source>
        <dbReference type="Proteomes" id="UP001190700"/>
    </source>
</evidence>
<feature type="transmembrane region" description="Helical" evidence="1">
    <location>
        <begin position="712"/>
        <end position="737"/>
    </location>
</feature>
<gene>
    <name evidence="2" type="ORF">CYMTET_22990</name>
</gene>
<reference evidence="2 3" key="1">
    <citation type="journal article" date="2015" name="Genome Biol. Evol.">
        <title>Comparative Genomics of a Bacterivorous Green Alga Reveals Evolutionary Causalities and Consequences of Phago-Mixotrophic Mode of Nutrition.</title>
        <authorList>
            <person name="Burns J.A."/>
            <person name="Paasch A."/>
            <person name="Narechania A."/>
            <person name="Kim E."/>
        </authorList>
    </citation>
    <scope>NUCLEOTIDE SEQUENCE [LARGE SCALE GENOMIC DNA]</scope>
    <source>
        <strain evidence="2 3">PLY_AMNH</strain>
    </source>
</reference>
<dbReference type="AlphaFoldDB" id="A0AAE0FZC2"/>
<dbReference type="EMBL" id="LGRX02011789">
    <property type="protein sequence ID" value="KAK3268512.1"/>
    <property type="molecule type" value="Genomic_DNA"/>
</dbReference>
<keyword evidence="1" id="KW-1133">Transmembrane helix</keyword>
<keyword evidence="1" id="KW-0472">Membrane</keyword>
<keyword evidence="1" id="KW-0812">Transmembrane</keyword>
<evidence type="ECO:0000313" key="2">
    <source>
        <dbReference type="EMBL" id="KAK3268512.1"/>
    </source>
</evidence>
<keyword evidence="3" id="KW-1185">Reference proteome</keyword>
<sequence length="745" mass="81035">MDTLNMNSLYSQDLSAAALASWQPAGRCNPSEASLRPELALQLTEVSVSSMPTEVSEVQPGPTGTISIHERAMSIEFLEHITQMFGLTHCATRAVQTSVIIPHTRGAKTNYAQALHDGKLKVDLKLPGSCVATSMGRATVFVSHGWDSQWAKLISALRSDHDARQLSAGGSRVRVYYWIDLFAVSQHWGTQEQAAEQASDLKQLEEVIEGVSRPGGGGGTLVFCDPWRRPTPVTRVWCLFEMERTISAGGALNMALAPKDVREFQGFLGTKVDELEADLEEIDVRNADATQPDDKTRIFAQIEETVGFDTLNRRITAAMRTWLAYAGEASVKRRLGLGGADGGGDSGVKTTLDEWLERHAVVPLRLSIAGVALFMFMVGFLIIGASTNNFGVGQSEPPTRGKYYYFEIASSALMFFCCALAIALLALSMALSERLDGRNLNATALFRAVNHYVRVPSHMLTWYKLVWFTCLMGAVLMVTTGYTWGWPISLGLLVPATFVAGRVEFIEAAHKLSLSTIRVCRDVGSLLHSAGAIPGALAMFERAHAMALGHLGERAMITRELALRVRGEVLCIAARQRAEQEDGGGSDGGIATARAGELLKAARAEEGECKEAGSLRGRVREGCIGILEDEDSSGDHEGRAALLQAALVLAQDGDQGEACRALLDAEKQLVEHEVDGLWYDGLLSPLQSRDDFRALTERITLRRRRQRKQENIVQAVAKVFLVLIVGAIVAIAIIFAIPGDQVSWL</sequence>
<accession>A0AAE0FZC2</accession>
<feature type="transmembrane region" description="Helical" evidence="1">
    <location>
        <begin position="364"/>
        <end position="383"/>
    </location>
</feature>
<protein>
    <submittedName>
        <fullName evidence="2">Uncharacterized protein</fullName>
    </submittedName>
</protein>
<dbReference type="Proteomes" id="UP001190700">
    <property type="component" value="Unassembled WGS sequence"/>
</dbReference>
<feature type="transmembrane region" description="Helical" evidence="1">
    <location>
        <begin position="460"/>
        <end position="478"/>
    </location>
</feature>